<evidence type="ECO:0000313" key="2">
    <source>
        <dbReference type="Proteomes" id="UP000318313"/>
    </source>
</evidence>
<evidence type="ECO:0000313" key="1">
    <source>
        <dbReference type="EMBL" id="QDV53201.1"/>
    </source>
</evidence>
<proteinExistence type="predicted"/>
<protein>
    <submittedName>
        <fullName evidence="1">Uncharacterized protein</fullName>
    </submittedName>
</protein>
<dbReference type="AlphaFoldDB" id="A0A518IJE5"/>
<dbReference type="KEGG" id="gfm:Enr17x_52730"/>
<organism evidence="1 2">
    <name type="scientific">Gimesia fumaroli</name>
    <dbReference type="NCBI Taxonomy" id="2527976"/>
    <lineage>
        <taxon>Bacteria</taxon>
        <taxon>Pseudomonadati</taxon>
        <taxon>Planctomycetota</taxon>
        <taxon>Planctomycetia</taxon>
        <taxon>Planctomycetales</taxon>
        <taxon>Planctomycetaceae</taxon>
        <taxon>Gimesia</taxon>
    </lineage>
</organism>
<keyword evidence="2" id="KW-1185">Reference proteome</keyword>
<accession>A0A518IJE5</accession>
<reference evidence="1 2" key="1">
    <citation type="submission" date="2019-03" db="EMBL/GenBank/DDBJ databases">
        <title>Deep-cultivation of Planctomycetes and their phenomic and genomic characterization uncovers novel biology.</title>
        <authorList>
            <person name="Wiegand S."/>
            <person name="Jogler M."/>
            <person name="Boedeker C."/>
            <person name="Pinto D."/>
            <person name="Vollmers J."/>
            <person name="Rivas-Marin E."/>
            <person name="Kohn T."/>
            <person name="Peeters S.H."/>
            <person name="Heuer A."/>
            <person name="Rast P."/>
            <person name="Oberbeckmann S."/>
            <person name="Bunk B."/>
            <person name="Jeske O."/>
            <person name="Meyerdierks A."/>
            <person name="Storesund J.E."/>
            <person name="Kallscheuer N."/>
            <person name="Luecker S."/>
            <person name="Lage O.M."/>
            <person name="Pohl T."/>
            <person name="Merkel B.J."/>
            <person name="Hornburger P."/>
            <person name="Mueller R.-W."/>
            <person name="Bruemmer F."/>
            <person name="Labrenz M."/>
            <person name="Spormann A.M."/>
            <person name="Op den Camp H."/>
            <person name="Overmann J."/>
            <person name="Amann R."/>
            <person name="Jetten M.S.M."/>
            <person name="Mascher T."/>
            <person name="Medema M.H."/>
            <person name="Devos D.P."/>
            <person name="Kaster A.-K."/>
            <person name="Ovreas L."/>
            <person name="Rohde M."/>
            <person name="Galperin M.Y."/>
            <person name="Jogler C."/>
        </authorList>
    </citation>
    <scope>NUCLEOTIDE SEQUENCE [LARGE SCALE GENOMIC DNA]</scope>
    <source>
        <strain evidence="1 2">Enr17</strain>
    </source>
</reference>
<dbReference type="EMBL" id="CP037452">
    <property type="protein sequence ID" value="QDV53201.1"/>
    <property type="molecule type" value="Genomic_DNA"/>
</dbReference>
<name>A0A518IJE5_9PLAN</name>
<sequence>MSWYCLLVCLFPARCARPGCVSGITLSFMAKQMGMLSPFCVRLFEILIFVKGVAAPRGRDLFLLRTTPDRLGSFYEAMRRRREALRWRLITEVQGSSGLENRAETSGFHSADFLSGLKMVTEPVVLTRARRYLRMIMLICGLRSSRK</sequence>
<gene>
    <name evidence="1" type="ORF">Enr17x_52730</name>
</gene>
<dbReference type="Proteomes" id="UP000318313">
    <property type="component" value="Chromosome"/>
</dbReference>